<dbReference type="EMBL" id="AKWZ02000010">
    <property type="protein sequence ID" value="EPG73295.1"/>
    <property type="molecule type" value="Genomic_DNA"/>
</dbReference>
<organism evidence="1 2">
    <name type="scientific">Leptospira fainei serovar Hurstbridge str. BUT 6</name>
    <dbReference type="NCBI Taxonomy" id="1193011"/>
    <lineage>
        <taxon>Bacteria</taxon>
        <taxon>Pseudomonadati</taxon>
        <taxon>Spirochaetota</taxon>
        <taxon>Spirochaetia</taxon>
        <taxon>Leptospirales</taxon>
        <taxon>Leptospiraceae</taxon>
        <taxon>Leptospira</taxon>
    </lineage>
</organism>
<accession>S3VA16</accession>
<gene>
    <name evidence="1" type="ORF">LEP1GSC058_3713</name>
</gene>
<sequence length="205" mass="23661">MSDAAEKFWQWFAKEHPAYSKIDRINDEDRDKLFDELMDRLQAVNEEFYFEIAGEEAGLQELTIITAGDESLYAEAERFVDLAPEIPGWEIFSSDHSQSEGFTLSYEGIEFDSEEIWFLPLENTQQQNSFGLKVCIPDFESVADHPGLRTAVTILLETVLGEEEFPKEIQHFEVGPIPEDPDEEGCIELAELPDYLEWRKERENA</sequence>
<evidence type="ECO:0000313" key="1">
    <source>
        <dbReference type="EMBL" id="EPG73295.1"/>
    </source>
</evidence>
<dbReference type="AlphaFoldDB" id="S3VA16"/>
<evidence type="ECO:0000313" key="2">
    <source>
        <dbReference type="Proteomes" id="UP000014540"/>
    </source>
</evidence>
<proteinExistence type="predicted"/>
<dbReference type="OrthoDB" id="325472at2"/>
<dbReference type="STRING" id="1193011.LEP1GSC058_3713"/>
<comment type="caution">
    <text evidence="1">The sequence shown here is derived from an EMBL/GenBank/DDBJ whole genome shotgun (WGS) entry which is preliminary data.</text>
</comment>
<dbReference type="Proteomes" id="UP000014540">
    <property type="component" value="Unassembled WGS sequence"/>
</dbReference>
<name>S3VA16_9LEPT</name>
<reference evidence="1" key="1">
    <citation type="submission" date="2013-04" db="EMBL/GenBank/DDBJ databases">
        <authorList>
            <person name="Harkins D.M."/>
            <person name="Durkin A.S."/>
            <person name="Selengut J.D."/>
            <person name="Sanka R."/>
            <person name="DePew J."/>
            <person name="Purushe J."/>
            <person name="Ahmed A."/>
            <person name="van der Linden H."/>
            <person name="Goris M.G.A."/>
            <person name="Hartskeerl R.A."/>
            <person name="Vinetz J.M."/>
            <person name="Sutton G.G."/>
            <person name="Nelson W.C."/>
            <person name="Fouts D.E."/>
        </authorList>
    </citation>
    <scope>NUCLEOTIDE SEQUENCE [LARGE SCALE GENOMIC DNA]</scope>
    <source>
        <strain evidence="1">BUT 6</strain>
    </source>
</reference>
<keyword evidence="2" id="KW-1185">Reference proteome</keyword>
<protein>
    <submittedName>
        <fullName evidence="1">Uncharacterized protein</fullName>
    </submittedName>
</protein>
<dbReference type="RefSeq" id="WP_016549783.1">
    <property type="nucleotide sequence ID" value="NZ_AKWZ02000010.1"/>
</dbReference>